<gene>
    <name evidence="2" type="ORF">SXIM_06060</name>
</gene>
<reference evidence="2" key="1">
    <citation type="submission" date="2019-08" db="EMBL/GenBank/DDBJ databases">
        <title>Complete genome sequence of a mangrove-derived Streptomyces xiamenensis.</title>
        <authorList>
            <person name="Xu J."/>
        </authorList>
    </citation>
    <scope>NUCLEOTIDE SEQUENCE</scope>
    <source>
        <strain evidence="2">318</strain>
    </source>
</reference>
<dbReference type="Gene3D" id="1.25.40.10">
    <property type="entry name" value="Tetratricopeptide repeat domain"/>
    <property type="match status" value="1"/>
</dbReference>
<keyword evidence="3" id="KW-1185">Reference proteome</keyword>
<dbReference type="SUPFAM" id="SSF48452">
    <property type="entry name" value="TPR-like"/>
    <property type="match status" value="1"/>
</dbReference>
<organism evidence="2 3">
    <name type="scientific">Streptomyces xiamenensis</name>
    <dbReference type="NCBI Taxonomy" id="408015"/>
    <lineage>
        <taxon>Bacteria</taxon>
        <taxon>Bacillati</taxon>
        <taxon>Actinomycetota</taxon>
        <taxon>Actinomycetes</taxon>
        <taxon>Kitasatosporales</taxon>
        <taxon>Streptomycetaceae</taxon>
        <taxon>Streptomyces</taxon>
    </lineage>
</organism>
<accession>A0A0F7FR89</accession>
<name>A0A0F7FR89_9ACTN</name>
<dbReference type="InterPro" id="IPR011990">
    <property type="entry name" value="TPR-like_helical_dom_sf"/>
</dbReference>
<dbReference type="EMBL" id="CP009922">
    <property type="protein sequence ID" value="AKG41990.1"/>
    <property type="molecule type" value="Genomic_DNA"/>
</dbReference>
<dbReference type="STRING" id="408015.SXIM_06060"/>
<feature type="region of interest" description="Disordered" evidence="1">
    <location>
        <begin position="79"/>
        <end position="100"/>
    </location>
</feature>
<protein>
    <submittedName>
        <fullName evidence="2">Transcriptional regulator</fullName>
    </submittedName>
</protein>
<evidence type="ECO:0000313" key="2">
    <source>
        <dbReference type="EMBL" id="AKG41990.1"/>
    </source>
</evidence>
<dbReference type="HOGENOM" id="CLU_029927_4_0_11"/>
<dbReference type="RefSeq" id="WP_053116073.1">
    <property type="nucleotide sequence ID" value="NZ_CP009922.3"/>
</dbReference>
<proteinExistence type="predicted"/>
<dbReference type="Proteomes" id="UP000034034">
    <property type="component" value="Chromosome"/>
</dbReference>
<dbReference type="PATRIC" id="fig|408015.6.peg.635"/>
<dbReference type="KEGG" id="sxi:SXIM_06060"/>
<evidence type="ECO:0000256" key="1">
    <source>
        <dbReference type="SAM" id="MobiDB-lite"/>
    </source>
</evidence>
<evidence type="ECO:0000313" key="3">
    <source>
        <dbReference type="Proteomes" id="UP000034034"/>
    </source>
</evidence>
<dbReference type="AlphaFoldDB" id="A0A0F7FR89"/>
<sequence length="453" mass="48641">MTERRGPNDQLRALLREAGWTQADLARAVNAVGAEAGTALRYDRTAVAHWLSGTQPRHPVPQLIAEALSRRTGRPLTVREAGFPGGPTPPATGPQAARRTGPVPRFAQLCRTDADGGRRASLLRQRPYRVADSAVPLPVPGPRPPVPEGPPAEATRALHEATVFFATAMRTHGGRHARGALALHLAEDVAPLLVVPGRPPATRAELLTGAARLAFVLARMYEDGQRHGLAQRYFTSAHQLAGEAGDRATWSIVLRAMSGQAQRLGQLPSALRLAEAAARTARWAPPAQQSYIQAQLGVVLAHCGDRRGALRALVRAEHAGQRAEEQGPGTGGPFDRYPRWCLLYQTALTLEALGDLPGALAALRRGAAERPAADVRGHALTQARCGRLLLRAGHLEEACAAWEAFVTGRERLRSGDVELALRAMRQVLRPYRGRPRVARLLARSGRPAGEGGF</sequence>